<protein>
    <recommendedName>
        <fullName evidence="4">F-box domain-containing protein</fullName>
    </recommendedName>
</protein>
<sequence>MQPHPLELPEVLALIGTFLLWVEEPQYHQPTHRLDPKAISACLRVSKLWYKTLLPVLWHIFSSQTSMHCIPPAVIRRDSHFCRILEVPSYSPDKVDLSLFTCTHLLEATLFHAECRQGAGNDTSGRGREEREVDGQQPQQQLMKALSPGQRLLRSNPRLRILDWSGAGIPSPPLDVDDFAGLKELHTLSLLGWDCSNGQLRRLLKIVAGSLKELKLDWIKGVQPEELSTALSPSKEGEDTGVADGNDAGWALSQLEVLEWFNLHSDGSCLTSLVKRCPNLKSFKLRLDLDETNATRLANSLWTHCPNLEALIVTTMSPVPYLQPLIRCGPTPSVLRKLRITSQGPDCGLIAAILHHASTLEDISIVREHGTRMDAIGYCRLLFECPRLTYFSLYTQRSNFNQDFMDALKEQHWACRGLQELRFSIATSDEDRRLKEEREIMEDDSDVLRKMGWEYANSNELRQDESSARQVLSAKLWRALEMVQSQGLEQLCLLQLDSVNYRRISSTPS</sequence>
<feature type="compositionally biased region" description="Basic and acidic residues" evidence="1">
    <location>
        <begin position="125"/>
        <end position="134"/>
    </location>
</feature>
<name>A0A197KCE4_9FUNG</name>
<evidence type="ECO:0000313" key="2">
    <source>
        <dbReference type="EMBL" id="OAQ34361.1"/>
    </source>
</evidence>
<evidence type="ECO:0008006" key="4">
    <source>
        <dbReference type="Google" id="ProtNLM"/>
    </source>
</evidence>
<dbReference type="InterPro" id="IPR032675">
    <property type="entry name" value="LRR_dom_sf"/>
</dbReference>
<reference evidence="2 3" key="1">
    <citation type="submission" date="2016-05" db="EMBL/GenBank/DDBJ databases">
        <title>Genome sequencing reveals origins of a unique bacterial endosymbiosis in the earliest lineages of terrestrial Fungi.</title>
        <authorList>
            <consortium name="DOE Joint Genome Institute"/>
            <person name="Uehling J."/>
            <person name="Gryganskyi A."/>
            <person name="Hameed K."/>
            <person name="Tschaplinski T."/>
            <person name="Misztal P."/>
            <person name="Wu S."/>
            <person name="Desiro A."/>
            <person name="Vande Pol N."/>
            <person name="Du Z.-Y."/>
            <person name="Zienkiewicz A."/>
            <person name="Zienkiewicz K."/>
            <person name="Morin E."/>
            <person name="Tisserant E."/>
            <person name="Splivallo R."/>
            <person name="Hainaut M."/>
            <person name="Henrissat B."/>
            <person name="Ohm R."/>
            <person name="Kuo A."/>
            <person name="Yan J."/>
            <person name="Lipzen A."/>
            <person name="Nolan M."/>
            <person name="Labutti K."/>
            <person name="Barry K."/>
            <person name="Goldstein A."/>
            <person name="Labbe J."/>
            <person name="Schadt C."/>
            <person name="Tuskan G."/>
            <person name="Grigoriev I."/>
            <person name="Martin F."/>
            <person name="Vilgalys R."/>
            <person name="Bonito G."/>
        </authorList>
    </citation>
    <scope>NUCLEOTIDE SEQUENCE [LARGE SCALE GENOMIC DNA]</scope>
    <source>
        <strain evidence="2 3">AG-77</strain>
    </source>
</reference>
<keyword evidence="3" id="KW-1185">Reference proteome</keyword>
<dbReference type="AlphaFoldDB" id="A0A197KCE4"/>
<dbReference type="OrthoDB" id="2441502at2759"/>
<dbReference type="Proteomes" id="UP000078512">
    <property type="component" value="Unassembled WGS sequence"/>
</dbReference>
<dbReference type="Gene3D" id="3.80.10.10">
    <property type="entry name" value="Ribonuclease Inhibitor"/>
    <property type="match status" value="1"/>
</dbReference>
<dbReference type="SUPFAM" id="SSF52047">
    <property type="entry name" value="RNI-like"/>
    <property type="match status" value="1"/>
</dbReference>
<organism evidence="2 3">
    <name type="scientific">Linnemannia elongata AG-77</name>
    <dbReference type="NCBI Taxonomy" id="1314771"/>
    <lineage>
        <taxon>Eukaryota</taxon>
        <taxon>Fungi</taxon>
        <taxon>Fungi incertae sedis</taxon>
        <taxon>Mucoromycota</taxon>
        <taxon>Mortierellomycotina</taxon>
        <taxon>Mortierellomycetes</taxon>
        <taxon>Mortierellales</taxon>
        <taxon>Mortierellaceae</taxon>
        <taxon>Linnemannia</taxon>
    </lineage>
</organism>
<dbReference type="EMBL" id="KV442017">
    <property type="protein sequence ID" value="OAQ34361.1"/>
    <property type="molecule type" value="Genomic_DNA"/>
</dbReference>
<evidence type="ECO:0000313" key="3">
    <source>
        <dbReference type="Proteomes" id="UP000078512"/>
    </source>
</evidence>
<proteinExistence type="predicted"/>
<gene>
    <name evidence="2" type="ORF">K457DRAFT_121549</name>
</gene>
<accession>A0A197KCE4</accession>
<feature type="region of interest" description="Disordered" evidence="1">
    <location>
        <begin position="119"/>
        <end position="141"/>
    </location>
</feature>
<evidence type="ECO:0000256" key="1">
    <source>
        <dbReference type="SAM" id="MobiDB-lite"/>
    </source>
</evidence>